<dbReference type="Gene3D" id="3.40.50.1820">
    <property type="entry name" value="alpha/beta hydrolase"/>
    <property type="match status" value="1"/>
</dbReference>
<reference evidence="1 2" key="1">
    <citation type="submission" date="2024-06" db="EMBL/GenBank/DDBJ databases">
        <title>A chromosome level genome sequence of Diviner's sage (Salvia divinorum).</title>
        <authorList>
            <person name="Ford S.A."/>
            <person name="Ro D.-K."/>
            <person name="Ness R.W."/>
            <person name="Phillips M.A."/>
        </authorList>
    </citation>
    <scope>NUCLEOTIDE SEQUENCE [LARGE SCALE GENOMIC DNA]</scope>
    <source>
        <strain evidence="1">SAF-2024a</strain>
        <tissue evidence="1">Leaf</tissue>
    </source>
</reference>
<organism evidence="1 2">
    <name type="scientific">Salvia divinorum</name>
    <name type="common">Maria pastora</name>
    <name type="synonym">Diviner's sage</name>
    <dbReference type="NCBI Taxonomy" id="28513"/>
    <lineage>
        <taxon>Eukaryota</taxon>
        <taxon>Viridiplantae</taxon>
        <taxon>Streptophyta</taxon>
        <taxon>Embryophyta</taxon>
        <taxon>Tracheophyta</taxon>
        <taxon>Spermatophyta</taxon>
        <taxon>Magnoliopsida</taxon>
        <taxon>eudicotyledons</taxon>
        <taxon>Gunneridae</taxon>
        <taxon>Pentapetalae</taxon>
        <taxon>asterids</taxon>
        <taxon>lamiids</taxon>
        <taxon>Lamiales</taxon>
        <taxon>Lamiaceae</taxon>
        <taxon>Nepetoideae</taxon>
        <taxon>Mentheae</taxon>
        <taxon>Salviinae</taxon>
        <taxon>Salvia</taxon>
        <taxon>Salvia subgen. Calosphace</taxon>
    </lineage>
</organism>
<dbReference type="AlphaFoldDB" id="A0ABD1HR23"/>
<keyword evidence="2" id="KW-1185">Reference proteome</keyword>
<dbReference type="PANTHER" id="PTHR43689">
    <property type="entry name" value="HYDROLASE"/>
    <property type="match status" value="1"/>
</dbReference>
<evidence type="ECO:0000313" key="1">
    <source>
        <dbReference type="EMBL" id="KAL1558964.1"/>
    </source>
</evidence>
<protein>
    <submittedName>
        <fullName evidence="1">Alpha/beta-Hydrolases superfamily protein</fullName>
    </submittedName>
</protein>
<dbReference type="EMBL" id="JBEAFC010000004">
    <property type="protein sequence ID" value="KAL1558964.1"/>
    <property type="molecule type" value="Genomic_DNA"/>
</dbReference>
<accession>A0ABD1HR23</accession>
<sequence>MVGRCKPKKPLLICGECDNIVDYKLAEKLLNKLPNATMRQVPGCGHMPHIEKPYFIAKLIADFAQGSLTGERLLSPIIDSVIIDTVACNRCVFEMLYLKV</sequence>
<dbReference type="InterPro" id="IPR029058">
    <property type="entry name" value="AB_hydrolase_fold"/>
</dbReference>
<gene>
    <name evidence="1" type="ORF">AAHA92_09362</name>
</gene>
<comment type="caution">
    <text evidence="1">The sequence shown here is derived from an EMBL/GenBank/DDBJ whole genome shotgun (WGS) entry which is preliminary data.</text>
</comment>
<dbReference type="PANTHER" id="PTHR43689:SF37">
    <property type="entry name" value="ALPHA_BETA HYDROLASE DOMAIN-CONTAINING PROTEIN VTE7"/>
    <property type="match status" value="1"/>
</dbReference>
<name>A0ABD1HR23_SALDI</name>
<proteinExistence type="predicted"/>
<dbReference type="Proteomes" id="UP001567538">
    <property type="component" value="Unassembled WGS sequence"/>
</dbReference>
<dbReference type="SUPFAM" id="SSF53474">
    <property type="entry name" value="alpha/beta-Hydrolases"/>
    <property type="match status" value="1"/>
</dbReference>
<evidence type="ECO:0000313" key="2">
    <source>
        <dbReference type="Proteomes" id="UP001567538"/>
    </source>
</evidence>